<reference evidence="1 2" key="1">
    <citation type="submission" date="2016-04" db="EMBL/GenBank/DDBJ databases">
        <title>The genome of Intoshia linei affirms orthonectids as highly simplified spiralians.</title>
        <authorList>
            <person name="Mikhailov K.V."/>
            <person name="Slusarev G.S."/>
            <person name="Nikitin M.A."/>
            <person name="Logacheva M.D."/>
            <person name="Penin A."/>
            <person name="Aleoshin V."/>
            <person name="Panchin Y.V."/>
        </authorList>
    </citation>
    <scope>NUCLEOTIDE SEQUENCE [LARGE SCALE GENOMIC DNA]</scope>
    <source>
        <strain evidence="1">Intl2013</strain>
        <tissue evidence="1">Whole animal</tissue>
    </source>
</reference>
<dbReference type="EMBL" id="LWCA01000048">
    <property type="protein sequence ID" value="OAF71489.1"/>
    <property type="molecule type" value="Genomic_DNA"/>
</dbReference>
<comment type="caution">
    <text evidence="1">The sequence shown here is derived from an EMBL/GenBank/DDBJ whole genome shotgun (WGS) entry which is preliminary data.</text>
</comment>
<sequence length="163" mass="19318">MTIHIKNDFQHISNNNFDMISIPFTTKRVSLLIYRPKAKVKYFETKEILRLFQTQSIKKVIDIYFPKINIEYTMNFENEAKNCCFKNFNFSLKSQSVFSQPSNVHIFPHISLKEYYSYGQAHTFVKSDLNKEIHINSAFFALILYKTKHNETIVLLTKYIDSP</sequence>
<evidence type="ECO:0000313" key="1">
    <source>
        <dbReference type="EMBL" id="OAF71489.1"/>
    </source>
</evidence>
<proteinExistence type="predicted"/>
<evidence type="ECO:0000313" key="2">
    <source>
        <dbReference type="Proteomes" id="UP000078046"/>
    </source>
</evidence>
<dbReference type="InterPro" id="IPR036186">
    <property type="entry name" value="Serpin_sf"/>
</dbReference>
<accession>A0A177BAZ6</accession>
<dbReference type="InterPro" id="IPR042185">
    <property type="entry name" value="Serpin_sf_2"/>
</dbReference>
<keyword evidence="2" id="KW-1185">Reference proteome</keyword>
<protein>
    <recommendedName>
        <fullName evidence="3">Serpin domain-containing protein</fullName>
    </recommendedName>
</protein>
<evidence type="ECO:0008006" key="3">
    <source>
        <dbReference type="Google" id="ProtNLM"/>
    </source>
</evidence>
<gene>
    <name evidence="1" type="ORF">A3Q56_00754</name>
</gene>
<dbReference type="AlphaFoldDB" id="A0A177BAZ6"/>
<name>A0A177BAZ6_9BILA</name>
<dbReference type="SUPFAM" id="SSF56574">
    <property type="entry name" value="Serpins"/>
    <property type="match status" value="1"/>
</dbReference>
<organism evidence="1 2">
    <name type="scientific">Intoshia linei</name>
    <dbReference type="NCBI Taxonomy" id="1819745"/>
    <lineage>
        <taxon>Eukaryota</taxon>
        <taxon>Metazoa</taxon>
        <taxon>Spiralia</taxon>
        <taxon>Lophotrochozoa</taxon>
        <taxon>Mesozoa</taxon>
        <taxon>Orthonectida</taxon>
        <taxon>Rhopaluridae</taxon>
        <taxon>Intoshia</taxon>
    </lineage>
</organism>
<dbReference type="Proteomes" id="UP000078046">
    <property type="component" value="Unassembled WGS sequence"/>
</dbReference>
<dbReference type="Gene3D" id="2.30.39.10">
    <property type="entry name" value="Alpha-1-antitrypsin, domain 1"/>
    <property type="match status" value="1"/>
</dbReference>